<evidence type="ECO:0000256" key="9">
    <source>
        <dbReference type="SAM" id="MobiDB-lite"/>
    </source>
</evidence>
<dbReference type="CDD" id="cd18578">
    <property type="entry name" value="ABC_6TM_Pgp_ABCB1_D2_like"/>
    <property type="match status" value="1"/>
</dbReference>
<evidence type="ECO:0000313" key="13">
    <source>
        <dbReference type="EMBL" id="RLM61100.1"/>
    </source>
</evidence>
<dbReference type="EMBL" id="PQIB02000016">
    <property type="protein sequence ID" value="RLM61100.1"/>
    <property type="molecule type" value="Genomic_DNA"/>
</dbReference>
<reference evidence="14" key="1">
    <citation type="journal article" date="2019" name="Nat. Commun.">
        <title>The genome of broomcorn millet.</title>
        <authorList>
            <person name="Zou C."/>
            <person name="Miki D."/>
            <person name="Li D."/>
            <person name="Tang Q."/>
            <person name="Xiao L."/>
            <person name="Rajput S."/>
            <person name="Deng P."/>
            <person name="Jia W."/>
            <person name="Huang R."/>
            <person name="Zhang M."/>
            <person name="Sun Y."/>
            <person name="Hu J."/>
            <person name="Fu X."/>
            <person name="Schnable P.S."/>
            <person name="Li F."/>
            <person name="Zhang H."/>
            <person name="Feng B."/>
            <person name="Zhu X."/>
            <person name="Liu R."/>
            <person name="Schnable J.C."/>
            <person name="Zhu J.-K."/>
            <person name="Zhang H."/>
        </authorList>
    </citation>
    <scope>NUCLEOTIDE SEQUENCE [LARGE SCALE GENOMIC DNA]</scope>
</reference>
<dbReference type="GO" id="GO:0090374">
    <property type="term" value="P:oligopeptide export from mitochondrion"/>
    <property type="evidence" value="ECO:0007669"/>
    <property type="project" value="TreeGrafter"/>
</dbReference>
<dbReference type="InterPro" id="IPR003593">
    <property type="entry name" value="AAA+_ATPase"/>
</dbReference>
<dbReference type="GO" id="GO:0016887">
    <property type="term" value="F:ATP hydrolysis activity"/>
    <property type="evidence" value="ECO:0007669"/>
    <property type="project" value="InterPro"/>
</dbReference>
<keyword evidence="2" id="KW-0813">Transport</keyword>
<keyword evidence="6" id="KW-0067">ATP-binding</keyword>
<dbReference type="InterPro" id="IPR011527">
    <property type="entry name" value="ABC1_TM_dom"/>
</dbReference>
<sequence>MPLVQEKDRPTESSEPNIADGKKSSGPASMAPETEAGHKPFPFLGLLCYADALDWLLMVSGTMGSFIHGMGPSMSYYILGKSVDVIGNNIGNKEATVHELNKHIFPMILFAVNSIYVDLGNCYASWWHDCGHAAEIACWMYTSQRQMARMRMSYLRSVLSQDIGAFDTELTTANIIAGATNHMNVIQDAIGEKMGHFMSNFSTFVVAIIVAFACCWEVGMLSLLVVPMLLMVGATYAKMMIDMSLERISFVSEATTVVQQTLANIKTVFSFVGENSAIKSFHKCMYNQYRLSKKEAMAKGLGLGMLQIATFCSYSLVIWVGATAVTGGKAKAAPDLQVFSQAKTAGKEIFKVIKRNPAISYESNGKILENIKGDIEMREVHFAYPSREDKPVLQGFSLAIHAGNIVALVGSSGCGKSTVISLVQRFYDPITGTVLIDNQNIKELDLKSLRRNIGSVSQEPSLFSGTIMDNLRIGKMDATDEEIIEAAKTANVHSFIYKLPNQYATEVKEENEEAAEYGTYNTPSFTSSEQKKKLDLTEQPKQAIRKRTSTFYRIFLGTFKLLPGKVLLGSTAAAISGISRPIFAFYIMTVAMAYLEPDTKRIVSKYSITLFLIGLLTFFSNIFQHYIYGLVGERAANNLREALFSVILRNEIGWFEQPKNSVGFLTSRIVSDTSMIKTIISDRMSLIVQCISSILIATGLSTVVNWRMGLVAWTLMPFHFIAGLVQVRSAKGFATDFSTSHQKLISLTSEAVSNIRTVASFVQEDEILRKADLSLQEPMRKSRMESIKYGAVQGTALFLWHTTHAIAMSFTIMLLDKDLATFKNCVRSYQAFAMTISSITELWSLIPMVLSAIAILDPALDILDRETQIVPDVPKVHSEERLAGDVEFQDVSFSYPSRPEVIILDGFNLAIEPGERVALVGSSGSGKSTVLALLLRFYDPCEGQVLVDGKDIRDYNLRYLRKHIGLVQQEPILFNMSIRENISYGNEDVLESEIIEAAMEANIHEFISGLSNGYDTVVGDKGSQLSGGQKQRIATARTILKRPTILLLDEATSALDSESERVVMSSLGAKEWKNKEELSSKITSITIAHRISTVTSADVIVVMDKGQVVEMGSHASLVSASNGVYSKLYHLHSKGVKD</sequence>
<evidence type="ECO:0000313" key="14">
    <source>
        <dbReference type="Proteomes" id="UP000275267"/>
    </source>
</evidence>
<feature type="domain" description="ABC transmembrane type-1" evidence="12">
    <location>
        <begin position="567"/>
        <end position="851"/>
    </location>
</feature>
<feature type="compositionally biased region" description="Polar residues" evidence="9">
    <location>
        <begin position="519"/>
        <end position="528"/>
    </location>
</feature>
<evidence type="ECO:0000256" key="4">
    <source>
        <dbReference type="ARBA" id="ARBA00022737"/>
    </source>
</evidence>
<dbReference type="GO" id="GO:0015421">
    <property type="term" value="F:ABC-type oligopeptide transporter activity"/>
    <property type="evidence" value="ECO:0007669"/>
    <property type="project" value="TreeGrafter"/>
</dbReference>
<evidence type="ECO:0000259" key="11">
    <source>
        <dbReference type="PROSITE" id="PS50893"/>
    </source>
</evidence>
<feature type="domain" description="ABC transporter" evidence="11">
    <location>
        <begin position="375"/>
        <end position="615"/>
    </location>
</feature>
<evidence type="ECO:0000256" key="7">
    <source>
        <dbReference type="ARBA" id="ARBA00022989"/>
    </source>
</evidence>
<feature type="domain" description="ABC transporter" evidence="11">
    <location>
        <begin position="886"/>
        <end position="1130"/>
    </location>
</feature>
<keyword evidence="14" id="KW-1185">Reference proteome</keyword>
<dbReference type="GO" id="GO:0005524">
    <property type="term" value="F:ATP binding"/>
    <property type="evidence" value="ECO:0007669"/>
    <property type="project" value="UniProtKB-KW"/>
</dbReference>
<evidence type="ECO:0000256" key="2">
    <source>
        <dbReference type="ARBA" id="ARBA00022448"/>
    </source>
</evidence>
<feature type="transmembrane region" description="Helical" evidence="10">
    <location>
        <begin position="684"/>
        <end position="704"/>
    </location>
</feature>
<evidence type="ECO:0000256" key="8">
    <source>
        <dbReference type="ARBA" id="ARBA00023136"/>
    </source>
</evidence>
<dbReference type="Pfam" id="PF00664">
    <property type="entry name" value="ABC_membrane"/>
    <property type="match status" value="2"/>
</dbReference>
<proteinExistence type="predicted"/>
<dbReference type="PROSITE" id="PS50929">
    <property type="entry name" value="ABC_TM1F"/>
    <property type="match status" value="2"/>
</dbReference>
<evidence type="ECO:0000256" key="5">
    <source>
        <dbReference type="ARBA" id="ARBA00022741"/>
    </source>
</evidence>
<keyword evidence="8 10" id="KW-0472">Membrane</keyword>
<feature type="transmembrane region" description="Helical" evidence="10">
    <location>
        <begin position="608"/>
        <end position="631"/>
    </location>
</feature>
<dbReference type="InterPro" id="IPR027417">
    <property type="entry name" value="P-loop_NTPase"/>
</dbReference>
<dbReference type="InterPro" id="IPR039421">
    <property type="entry name" value="Type_1_exporter"/>
</dbReference>
<dbReference type="CDD" id="cd03249">
    <property type="entry name" value="ABC_MTABC3_MDL1_MDL2"/>
    <property type="match status" value="1"/>
</dbReference>
<evidence type="ECO:0000256" key="10">
    <source>
        <dbReference type="SAM" id="Phobius"/>
    </source>
</evidence>
<feature type="domain" description="ABC transmembrane type-1" evidence="12">
    <location>
        <begin position="138"/>
        <end position="329"/>
    </location>
</feature>
<feature type="region of interest" description="Disordered" evidence="9">
    <location>
        <begin position="1"/>
        <end position="33"/>
    </location>
</feature>
<dbReference type="SMART" id="SM00382">
    <property type="entry name" value="AAA"/>
    <property type="match status" value="2"/>
</dbReference>
<feature type="region of interest" description="Disordered" evidence="9">
    <location>
        <begin position="514"/>
        <end position="539"/>
    </location>
</feature>
<dbReference type="FunFam" id="1.20.1560.10:FF:000152">
    <property type="entry name" value="MDR-like ABC transporter"/>
    <property type="match status" value="1"/>
</dbReference>
<comment type="caution">
    <text evidence="13">The sequence shown here is derived from an EMBL/GenBank/DDBJ whole genome shotgun (WGS) entry which is preliminary data.</text>
</comment>
<dbReference type="CDD" id="cd18577">
    <property type="entry name" value="ABC_6TM_Pgp_ABCB1_D1_like"/>
    <property type="match status" value="1"/>
</dbReference>
<keyword evidence="4" id="KW-0677">Repeat</keyword>
<dbReference type="SUPFAM" id="SSF52540">
    <property type="entry name" value="P-loop containing nucleoside triphosphate hydrolases"/>
    <property type="match status" value="2"/>
</dbReference>
<keyword evidence="3 10" id="KW-0812">Transmembrane</keyword>
<dbReference type="Proteomes" id="UP000275267">
    <property type="component" value="Unassembled WGS sequence"/>
</dbReference>
<protein>
    <submittedName>
        <fullName evidence="13">Uncharacterized protein</fullName>
    </submittedName>
</protein>
<dbReference type="PANTHER" id="PTHR43394">
    <property type="entry name" value="ATP-DEPENDENT PERMEASE MDL1, MITOCHONDRIAL"/>
    <property type="match status" value="1"/>
</dbReference>
<accession>A0A3L6PP37</accession>
<dbReference type="AlphaFoldDB" id="A0A3L6PP37"/>
<dbReference type="Gene3D" id="1.20.1560.10">
    <property type="entry name" value="ABC transporter type 1, transmembrane domain"/>
    <property type="match status" value="2"/>
</dbReference>
<dbReference type="InterPro" id="IPR036640">
    <property type="entry name" value="ABC1_TM_sf"/>
</dbReference>
<dbReference type="SUPFAM" id="SSF90123">
    <property type="entry name" value="ABC transporter transmembrane region"/>
    <property type="match status" value="2"/>
</dbReference>
<dbReference type="STRING" id="4540.A0A3L6PP37"/>
<feature type="transmembrane region" description="Helical" evidence="10">
    <location>
        <begin position="204"/>
        <end position="237"/>
    </location>
</feature>
<dbReference type="PANTHER" id="PTHR43394:SF11">
    <property type="entry name" value="ATP-BINDING CASSETTE TRANSPORTER"/>
    <property type="match status" value="1"/>
</dbReference>
<name>A0A3L6PP37_PANMI</name>
<dbReference type="Pfam" id="PF00005">
    <property type="entry name" value="ABC_tran"/>
    <property type="match status" value="2"/>
</dbReference>
<dbReference type="OrthoDB" id="6500128at2759"/>
<dbReference type="GO" id="GO:0005743">
    <property type="term" value="C:mitochondrial inner membrane"/>
    <property type="evidence" value="ECO:0007669"/>
    <property type="project" value="TreeGrafter"/>
</dbReference>
<feature type="compositionally biased region" description="Basic and acidic residues" evidence="9">
    <location>
        <begin position="529"/>
        <end position="538"/>
    </location>
</feature>
<dbReference type="FunFam" id="3.40.50.300:FF:000967">
    <property type="entry name" value="ABC multidrug transporter mdr4"/>
    <property type="match status" value="1"/>
</dbReference>
<dbReference type="PROSITE" id="PS50893">
    <property type="entry name" value="ABC_TRANSPORTER_2"/>
    <property type="match status" value="2"/>
</dbReference>
<gene>
    <name evidence="13" type="ORF">C2845_PM14G02840</name>
</gene>
<feature type="compositionally biased region" description="Basic and acidic residues" evidence="9">
    <location>
        <begin position="1"/>
        <end position="12"/>
    </location>
</feature>
<evidence type="ECO:0000256" key="3">
    <source>
        <dbReference type="ARBA" id="ARBA00022692"/>
    </source>
</evidence>
<evidence type="ECO:0000256" key="1">
    <source>
        <dbReference type="ARBA" id="ARBA00004141"/>
    </source>
</evidence>
<comment type="subcellular location">
    <subcellularLocation>
        <location evidence="1">Membrane</location>
        <topology evidence="1">Multi-pass membrane protein</topology>
    </subcellularLocation>
</comment>
<feature type="transmembrane region" description="Helical" evidence="10">
    <location>
        <begin position="566"/>
        <end position="588"/>
    </location>
</feature>
<evidence type="ECO:0000259" key="12">
    <source>
        <dbReference type="PROSITE" id="PS50929"/>
    </source>
</evidence>
<organism evidence="13 14">
    <name type="scientific">Panicum miliaceum</name>
    <name type="common">Proso millet</name>
    <name type="synonym">Broomcorn millet</name>
    <dbReference type="NCBI Taxonomy" id="4540"/>
    <lineage>
        <taxon>Eukaryota</taxon>
        <taxon>Viridiplantae</taxon>
        <taxon>Streptophyta</taxon>
        <taxon>Embryophyta</taxon>
        <taxon>Tracheophyta</taxon>
        <taxon>Spermatophyta</taxon>
        <taxon>Magnoliopsida</taxon>
        <taxon>Liliopsida</taxon>
        <taxon>Poales</taxon>
        <taxon>Poaceae</taxon>
        <taxon>PACMAD clade</taxon>
        <taxon>Panicoideae</taxon>
        <taxon>Panicodae</taxon>
        <taxon>Paniceae</taxon>
        <taxon>Panicinae</taxon>
        <taxon>Panicum</taxon>
        <taxon>Panicum sect. Panicum</taxon>
    </lineage>
</organism>
<keyword evidence="5" id="KW-0547">Nucleotide-binding</keyword>
<evidence type="ECO:0000256" key="6">
    <source>
        <dbReference type="ARBA" id="ARBA00022840"/>
    </source>
</evidence>
<dbReference type="InterPro" id="IPR003439">
    <property type="entry name" value="ABC_transporter-like_ATP-bd"/>
</dbReference>
<keyword evidence="7 10" id="KW-1133">Transmembrane helix</keyword>
<dbReference type="Gene3D" id="3.40.50.300">
    <property type="entry name" value="P-loop containing nucleotide triphosphate hydrolases"/>
    <property type="match status" value="2"/>
</dbReference>